<gene>
    <name evidence="1" type="ORF">I8748_09100</name>
</gene>
<keyword evidence="2" id="KW-1185">Reference proteome</keyword>
<evidence type="ECO:0000313" key="1">
    <source>
        <dbReference type="EMBL" id="MBH8562329.1"/>
    </source>
</evidence>
<dbReference type="Proteomes" id="UP000632766">
    <property type="component" value="Unassembled WGS sequence"/>
</dbReference>
<reference evidence="1 2" key="1">
    <citation type="journal article" date="2021" name="Int. J. Syst. Evol. Microbiol.">
        <title>Amazonocrinis nigriterrae gen. nov., sp. nov., Atlanticothrix silvestris gen. nov., sp. nov. and Dendronalium phyllosphericum gen. nov., sp. nov., nostocacean cyanobacteria from Brazilian environments.</title>
        <authorList>
            <person name="Alvarenga D.O."/>
            <person name="Andreote A.P.D."/>
            <person name="Branco L.H.Z."/>
            <person name="Delbaje E."/>
            <person name="Cruz R.B."/>
            <person name="Varani A.M."/>
            <person name="Fiore M.F."/>
        </authorList>
    </citation>
    <scope>NUCLEOTIDE SEQUENCE [LARGE SCALE GENOMIC DNA]</scope>
    <source>
        <strain evidence="1 2">CENA67</strain>
    </source>
</reference>
<dbReference type="EMBL" id="JAECZC010000011">
    <property type="protein sequence ID" value="MBH8562329.1"/>
    <property type="molecule type" value="Genomic_DNA"/>
</dbReference>
<accession>A0A8J7HTQ9</accession>
<organism evidence="1 2">
    <name type="scientific">Amazonocrinis nigriterrae CENA67</name>
    <dbReference type="NCBI Taxonomy" id="2794033"/>
    <lineage>
        <taxon>Bacteria</taxon>
        <taxon>Bacillati</taxon>
        <taxon>Cyanobacteriota</taxon>
        <taxon>Cyanophyceae</taxon>
        <taxon>Nostocales</taxon>
        <taxon>Nostocaceae</taxon>
        <taxon>Amazonocrinis</taxon>
        <taxon>Amazonocrinis nigriterrae</taxon>
    </lineage>
</organism>
<comment type="caution">
    <text evidence="1">The sequence shown here is derived from an EMBL/GenBank/DDBJ whole genome shotgun (WGS) entry which is preliminary data.</text>
</comment>
<protein>
    <submittedName>
        <fullName evidence="1">Uncharacterized protein</fullName>
    </submittedName>
</protein>
<proteinExistence type="predicted"/>
<dbReference type="RefSeq" id="WP_198124287.1">
    <property type="nucleotide sequence ID" value="NZ_JAECZC010000011.1"/>
</dbReference>
<name>A0A8J7HTQ9_9NOST</name>
<dbReference type="AlphaFoldDB" id="A0A8J7HTQ9"/>
<sequence length="49" mass="5348">MRLIQNRLTVKPLEVTLIVLIGSLMEKIADASSDARNVTSKGVVPMLPE</sequence>
<evidence type="ECO:0000313" key="2">
    <source>
        <dbReference type="Proteomes" id="UP000632766"/>
    </source>
</evidence>